<name>A0ABZ1TS70_STRVG</name>
<evidence type="ECO:0000313" key="3">
    <source>
        <dbReference type="EMBL" id="WUQ18283.1"/>
    </source>
</evidence>
<protein>
    <recommendedName>
        <fullName evidence="5">Integral membrane protein</fullName>
    </recommendedName>
</protein>
<geneLocation type="plasmid" evidence="3 4">
    <name>unnamed1</name>
</geneLocation>
<evidence type="ECO:0000256" key="2">
    <source>
        <dbReference type="SAM" id="Phobius"/>
    </source>
</evidence>
<keyword evidence="2" id="KW-1133">Transmembrane helix</keyword>
<proteinExistence type="predicted"/>
<feature type="transmembrane region" description="Helical" evidence="2">
    <location>
        <begin position="73"/>
        <end position="91"/>
    </location>
</feature>
<accession>A0ABZ1TS70</accession>
<keyword evidence="2" id="KW-0472">Membrane</keyword>
<sequence>MSLSGTGGTPPSRLRRTWNWVKNAPRRAWHRTDLWMQDHSVLATTLALVLLLSGAGGSLWWWGELILDLARTYQPLFTILSIVIGAVLAVIKRFRDRRNARLAAAATTGSTEASTRTETTAAAAEPATITTTSPVVGEPPATETVPVAAELPGPTAAPIAASTTEPGSGGHVL</sequence>
<feature type="transmembrane region" description="Helical" evidence="2">
    <location>
        <begin position="41"/>
        <end position="61"/>
    </location>
</feature>
<reference evidence="3" key="1">
    <citation type="submission" date="2022-10" db="EMBL/GenBank/DDBJ databases">
        <title>The complete genomes of actinobacterial strains from the NBC collection.</title>
        <authorList>
            <person name="Joergensen T.S."/>
            <person name="Alvarez Arevalo M."/>
            <person name="Sterndorff E.B."/>
            <person name="Faurdal D."/>
            <person name="Vuksanovic O."/>
            <person name="Mourched A.-S."/>
            <person name="Charusanti P."/>
            <person name="Shaw S."/>
            <person name="Blin K."/>
            <person name="Weber T."/>
        </authorList>
    </citation>
    <scope>NUCLEOTIDE SEQUENCE</scope>
    <source>
        <strain evidence="3">NBC_00248</strain>
        <plasmid evidence="3">unnamed1</plasmid>
    </source>
</reference>
<gene>
    <name evidence="3" type="ORF">OG517_43460</name>
</gene>
<dbReference type="EMBL" id="CP108091">
    <property type="protein sequence ID" value="WUQ18283.1"/>
    <property type="molecule type" value="Genomic_DNA"/>
</dbReference>
<dbReference type="RefSeq" id="WP_328966228.1">
    <property type="nucleotide sequence ID" value="NZ_CP108091.1"/>
</dbReference>
<dbReference type="Proteomes" id="UP001432039">
    <property type="component" value="Plasmid unnamed1"/>
</dbReference>
<organism evidence="3 4">
    <name type="scientific">Streptomyces virginiae</name>
    <name type="common">Streptomyces cinnamonensis</name>
    <dbReference type="NCBI Taxonomy" id="1961"/>
    <lineage>
        <taxon>Bacteria</taxon>
        <taxon>Bacillati</taxon>
        <taxon>Actinomycetota</taxon>
        <taxon>Actinomycetes</taxon>
        <taxon>Kitasatosporales</taxon>
        <taxon>Streptomycetaceae</taxon>
        <taxon>Streptomyces</taxon>
    </lineage>
</organism>
<evidence type="ECO:0000313" key="4">
    <source>
        <dbReference type="Proteomes" id="UP001432039"/>
    </source>
</evidence>
<feature type="compositionally biased region" description="Low complexity" evidence="1">
    <location>
        <begin position="104"/>
        <end position="133"/>
    </location>
</feature>
<feature type="region of interest" description="Disordered" evidence="1">
    <location>
        <begin position="104"/>
        <end position="141"/>
    </location>
</feature>
<keyword evidence="4" id="KW-1185">Reference proteome</keyword>
<feature type="region of interest" description="Disordered" evidence="1">
    <location>
        <begin position="154"/>
        <end position="173"/>
    </location>
</feature>
<evidence type="ECO:0008006" key="5">
    <source>
        <dbReference type="Google" id="ProtNLM"/>
    </source>
</evidence>
<keyword evidence="2" id="KW-0812">Transmembrane</keyword>
<evidence type="ECO:0000256" key="1">
    <source>
        <dbReference type="SAM" id="MobiDB-lite"/>
    </source>
</evidence>
<keyword evidence="3" id="KW-0614">Plasmid</keyword>